<dbReference type="SMART" id="SM00335">
    <property type="entry name" value="ANX"/>
    <property type="match status" value="3"/>
</dbReference>
<dbReference type="FunFam" id="1.10.220.10:FF:000002">
    <property type="entry name" value="Annexin"/>
    <property type="match status" value="1"/>
</dbReference>
<dbReference type="Gene3D" id="1.10.220.10">
    <property type="entry name" value="Annexin"/>
    <property type="match status" value="3"/>
</dbReference>
<dbReference type="InterPro" id="IPR018502">
    <property type="entry name" value="Annexin_repeat"/>
</dbReference>
<dbReference type="GO" id="GO:0005509">
    <property type="term" value="F:calcium ion binding"/>
    <property type="evidence" value="ECO:0007669"/>
    <property type="project" value="InterPro"/>
</dbReference>
<evidence type="ECO:0000256" key="1">
    <source>
        <dbReference type="ARBA" id="ARBA00007831"/>
    </source>
</evidence>
<feature type="region of interest" description="Disordered" evidence="7">
    <location>
        <begin position="1"/>
        <end position="68"/>
    </location>
</feature>
<dbReference type="GO" id="GO:0005886">
    <property type="term" value="C:plasma membrane"/>
    <property type="evidence" value="ECO:0007669"/>
    <property type="project" value="TreeGrafter"/>
</dbReference>
<keyword evidence="5 6" id="KW-0111">Calcium/phospholipid-binding</keyword>
<keyword evidence="4 6" id="KW-0041">Annexin</keyword>
<dbReference type="SUPFAM" id="SSF47874">
    <property type="entry name" value="Annexin"/>
    <property type="match status" value="1"/>
</dbReference>
<reference evidence="8 9" key="1">
    <citation type="journal article" date="2018" name="Sci. Rep.">
        <title>Comparative analysis of the Pocillopora damicornis genome highlights role of immune system in coral evolution.</title>
        <authorList>
            <person name="Cunning R."/>
            <person name="Bay R.A."/>
            <person name="Gillette P."/>
            <person name="Baker A.C."/>
            <person name="Traylor-Knowles N."/>
        </authorList>
    </citation>
    <scope>NUCLEOTIDE SEQUENCE [LARGE SCALE GENOMIC DNA]</scope>
    <source>
        <strain evidence="8">RSMAS</strain>
        <tissue evidence="8">Whole animal</tissue>
    </source>
</reference>
<dbReference type="Pfam" id="PF00191">
    <property type="entry name" value="Annexin"/>
    <property type="match status" value="3"/>
</dbReference>
<dbReference type="GO" id="GO:0012506">
    <property type="term" value="C:vesicle membrane"/>
    <property type="evidence" value="ECO:0007669"/>
    <property type="project" value="TreeGrafter"/>
</dbReference>
<protein>
    <recommendedName>
        <fullName evidence="6">Annexin</fullName>
    </recommendedName>
</protein>
<dbReference type="PROSITE" id="PS51897">
    <property type="entry name" value="ANNEXIN_2"/>
    <property type="match status" value="3"/>
</dbReference>
<dbReference type="GO" id="GO:0005737">
    <property type="term" value="C:cytoplasm"/>
    <property type="evidence" value="ECO:0007669"/>
    <property type="project" value="TreeGrafter"/>
</dbReference>
<sequence length="449" mass="47824">MSYPPPSPGGYPMYGAPPMPGGGSQYPAPGPALGFDSIANQPPMGTPGYPPSGPPMPMPTAGGPTGMYPGMSSHMPPGMSRQMPPGMPVPSPNVGMPAPVPPTAGVYGSAGPSMPQPGYPSGNLSFGGPPPSFPPSAPAMPVQPSAPPPAGPGGSSTATTYSSSSSHSSSYSSHSSSSSVSSSSSTKQPRGRPSIKELANFDAQKDAEVLRNAMKGLGCDSKAITGLLCTRTNVQRQKIELEYKTMYGRDLLKDLKYELGGNFETIVIALMMPSADYDATSLRKAIKAYRDESQTVDLAKAAADAQVLYKAGEARWGTDESKFNTILVSRSFPQLKATFDEYSKISKYDFEDSIKREMSGDLRDGMLTIVQIVRNAPSFFAVKLYKSMKGLGTDDSTLIRIIVTRSEVDLLDIRDEFAKVYHKSLAKFISDDTRGNYKKILLNLITDNK</sequence>
<name>A0A3M6TQ18_POCDA</name>
<feature type="compositionally biased region" description="Pro residues" evidence="7">
    <location>
        <begin position="44"/>
        <end position="58"/>
    </location>
</feature>
<dbReference type="PROSITE" id="PS00223">
    <property type="entry name" value="ANNEXIN_1"/>
    <property type="match status" value="1"/>
</dbReference>
<dbReference type="InterPro" id="IPR018252">
    <property type="entry name" value="Annexin_repeat_CS"/>
</dbReference>
<dbReference type="InterPro" id="IPR037104">
    <property type="entry name" value="Annexin_sf"/>
</dbReference>
<dbReference type="PANTHER" id="PTHR10502:SF102">
    <property type="entry name" value="ANNEXIN B11"/>
    <property type="match status" value="1"/>
</dbReference>
<comment type="caution">
    <text evidence="8">The sequence shown here is derived from an EMBL/GenBank/DDBJ whole genome shotgun (WGS) entry which is preliminary data.</text>
</comment>
<evidence type="ECO:0000256" key="2">
    <source>
        <dbReference type="ARBA" id="ARBA00022737"/>
    </source>
</evidence>
<feature type="region of interest" description="Disordered" evidence="7">
    <location>
        <begin position="107"/>
        <end position="200"/>
    </location>
</feature>
<dbReference type="FunFam" id="1.10.220.10:FF:000001">
    <property type="entry name" value="Annexin"/>
    <property type="match status" value="1"/>
</dbReference>
<feature type="compositionally biased region" description="Low complexity" evidence="7">
    <location>
        <begin position="59"/>
        <end position="68"/>
    </location>
</feature>
<dbReference type="PANTHER" id="PTHR10502">
    <property type="entry name" value="ANNEXIN"/>
    <property type="match status" value="1"/>
</dbReference>
<gene>
    <name evidence="8" type="ORF">pdam_00001972</name>
</gene>
<accession>A0A3M6TQ18</accession>
<keyword evidence="3 6" id="KW-0106">Calcium</keyword>
<keyword evidence="2 6" id="KW-0677">Repeat</keyword>
<evidence type="ECO:0000256" key="3">
    <source>
        <dbReference type="ARBA" id="ARBA00022837"/>
    </source>
</evidence>
<evidence type="ECO:0000313" key="8">
    <source>
        <dbReference type="EMBL" id="RMX43507.1"/>
    </source>
</evidence>
<dbReference type="STRING" id="46731.A0A3M6TQ18"/>
<evidence type="ECO:0000256" key="6">
    <source>
        <dbReference type="RuleBase" id="RU003540"/>
    </source>
</evidence>
<evidence type="ECO:0000256" key="7">
    <source>
        <dbReference type="SAM" id="MobiDB-lite"/>
    </source>
</evidence>
<evidence type="ECO:0000313" key="9">
    <source>
        <dbReference type="Proteomes" id="UP000275408"/>
    </source>
</evidence>
<feature type="compositionally biased region" description="Pro residues" evidence="7">
    <location>
        <begin position="1"/>
        <end position="20"/>
    </location>
</feature>
<comment type="domain">
    <text evidence="6">A pair of annexin repeats may form one binding site for calcium and phospholipid.</text>
</comment>
<dbReference type="PRINTS" id="PR00196">
    <property type="entry name" value="ANNEXIN"/>
</dbReference>
<evidence type="ECO:0000256" key="5">
    <source>
        <dbReference type="ARBA" id="ARBA00023302"/>
    </source>
</evidence>
<dbReference type="InterPro" id="IPR001464">
    <property type="entry name" value="Annexin"/>
</dbReference>
<dbReference type="EMBL" id="RCHS01003197">
    <property type="protein sequence ID" value="RMX43507.1"/>
    <property type="molecule type" value="Genomic_DNA"/>
</dbReference>
<evidence type="ECO:0000256" key="4">
    <source>
        <dbReference type="ARBA" id="ARBA00023216"/>
    </source>
</evidence>
<proteinExistence type="inferred from homology"/>
<dbReference type="AlphaFoldDB" id="A0A3M6TQ18"/>
<comment type="similarity">
    <text evidence="1 6">Belongs to the annexin family.</text>
</comment>
<feature type="compositionally biased region" description="Pro residues" evidence="7">
    <location>
        <begin position="128"/>
        <end position="138"/>
    </location>
</feature>
<dbReference type="Proteomes" id="UP000275408">
    <property type="component" value="Unassembled WGS sequence"/>
</dbReference>
<dbReference type="GO" id="GO:0005634">
    <property type="term" value="C:nucleus"/>
    <property type="evidence" value="ECO:0007669"/>
    <property type="project" value="TreeGrafter"/>
</dbReference>
<feature type="non-terminal residue" evidence="8">
    <location>
        <position position="449"/>
    </location>
</feature>
<dbReference type="OrthoDB" id="5983647at2759"/>
<dbReference type="GO" id="GO:0001786">
    <property type="term" value="F:phosphatidylserine binding"/>
    <property type="evidence" value="ECO:0007669"/>
    <property type="project" value="TreeGrafter"/>
</dbReference>
<keyword evidence="9" id="KW-1185">Reference proteome</keyword>
<organism evidence="8 9">
    <name type="scientific">Pocillopora damicornis</name>
    <name type="common">Cauliflower coral</name>
    <name type="synonym">Millepora damicornis</name>
    <dbReference type="NCBI Taxonomy" id="46731"/>
    <lineage>
        <taxon>Eukaryota</taxon>
        <taxon>Metazoa</taxon>
        <taxon>Cnidaria</taxon>
        <taxon>Anthozoa</taxon>
        <taxon>Hexacorallia</taxon>
        <taxon>Scleractinia</taxon>
        <taxon>Astrocoeniina</taxon>
        <taxon>Pocilloporidae</taxon>
        <taxon>Pocillopora</taxon>
    </lineage>
</organism>
<feature type="compositionally biased region" description="Low complexity" evidence="7">
    <location>
        <begin position="155"/>
        <end position="185"/>
    </location>
</feature>
<dbReference type="FunFam" id="1.10.220.10:FF:000004">
    <property type="entry name" value="Annexin"/>
    <property type="match status" value="1"/>
</dbReference>
<dbReference type="GO" id="GO:0005544">
    <property type="term" value="F:calcium-dependent phospholipid binding"/>
    <property type="evidence" value="ECO:0007669"/>
    <property type="project" value="UniProtKB-KW"/>
</dbReference>